<feature type="compositionally biased region" description="Basic residues" evidence="1">
    <location>
        <begin position="35"/>
        <end position="61"/>
    </location>
</feature>
<organism evidence="2">
    <name type="scientific">Zea mays</name>
    <name type="common">Maize</name>
    <dbReference type="NCBI Taxonomy" id="4577"/>
    <lineage>
        <taxon>Eukaryota</taxon>
        <taxon>Viridiplantae</taxon>
        <taxon>Streptophyta</taxon>
        <taxon>Embryophyta</taxon>
        <taxon>Tracheophyta</taxon>
        <taxon>Spermatophyta</taxon>
        <taxon>Magnoliopsida</taxon>
        <taxon>Liliopsida</taxon>
        <taxon>Poales</taxon>
        <taxon>Poaceae</taxon>
        <taxon>PACMAD clade</taxon>
        <taxon>Panicoideae</taxon>
        <taxon>Andropogonodae</taxon>
        <taxon>Andropogoneae</taxon>
        <taxon>Tripsacinae</taxon>
        <taxon>Zea</taxon>
    </lineage>
</organism>
<accession>B4FV60</accession>
<feature type="compositionally biased region" description="Basic and acidic residues" evidence="1">
    <location>
        <begin position="127"/>
        <end position="136"/>
    </location>
</feature>
<feature type="region of interest" description="Disordered" evidence="1">
    <location>
        <begin position="1"/>
        <end position="61"/>
    </location>
</feature>
<dbReference type="EMBL" id="BT040998">
    <property type="protein sequence ID" value="ACF86003.1"/>
    <property type="molecule type" value="mRNA"/>
</dbReference>
<evidence type="ECO:0000256" key="1">
    <source>
        <dbReference type="SAM" id="MobiDB-lite"/>
    </source>
</evidence>
<reference evidence="2" key="1">
    <citation type="journal article" date="2009" name="PLoS Genet.">
        <title>Sequencing, mapping, and analysis of 27,455 maize full-length cDNAs.</title>
        <authorList>
            <person name="Soderlund C."/>
            <person name="Descour A."/>
            <person name="Kudrna D."/>
            <person name="Bomhoff M."/>
            <person name="Boyd L."/>
            <person name="Currie J."/>
            <person name="Angelova A."/>
            <person name="Collura K."/>
            <person name="Wissotski M."/>
            <person name="Ashley E."/>
            <person name="Morrow D."/>
            <person name="Fernandes J."/>
            <person name="Walbot V."/>
            <person name="Yu Y."/>
        </authorList>
    </citation>
    <scope>NUCLEOTIDE SEQUENCE</scope>
    <source>
        <strain evidence="2">B73</strain>
    </source>
</reference>
<proteinExistence type="evidence at transcript level"/>
<feature type="region of interest" description="Disordered" evidence="1">
    <location>
        <begin position="78"/>
        <end position="103"/>
    </location>
</feature>
<feature type="compositionally biased region" description="Basic residues" evidence="1">
    <location>
        <begin position="1"/>
        <end position="17"/>
    </location>
</feature>
<feature type="compositionally biased region" description="Low complexity" evidence="1">
    <location>
        <begin position="151"/>
        <end position="164"/>
    </location>
</feature>
<feature type="region of interest" description="Disordered" evidence="1">
    <location>
        <begin position="127"/>
        <end position="182"/>
    </location>
</feature>
<dbReference type="AlphaFoldDB" id="B4FV60"/>
<name>B4FV60_MAIZE</name>
<dbReference type="HOGENOM" id="CLU_1139461_0_0_1"/>
<protein>
    <submittedName>
        <fullName evidence="2">Uncharacterized protein</fullName>
    </submittedName>
</protein>
<feature type="compositionally biased region" description="Low complexity" evidence="1">
    <location>
        <begin position="78"/>
        <end position="88"/>
    </location>
</feature>
<sequence>MMHAAALRRRRRRRERERRREAVHAEAGALALAFRAHRRRPPVPRRAPHGPRQRRRQRHRGGHALPVWQAGSFALADPGQAGRAARGGLQSGQGRSGRRRRRQPVVAQALLPHVLPLRRVVHHAALHRERHLERPGPGEGDDGGPGRRPDGAPGASLQAQQQADAAEERPRRPGLPQRVHQQEDGAVAVPCAAPYAWPGPWWRRQVLWVTCQLFLVEVFVFFCTCSAAGFGALGTECSSVGLWV</sequence>
<evidence type="ECO:0000313" key="2">
    <source>
        <dbReference type="EMBL" id="ACF86003.1"/>
    </source>
</evidence>
<feature type="compositionally biased region" description="Low complexity" evidence="1">
    <location>
        <begin position="25"/>
        <end position="34"/>
    </location>
</feature>